<dbReference type="InterPro" id="IPR050275">
    <property type="entry name" value="PGM_Phosphatase"/>
</dbReference>
<reference evidence="2" key="1">
    <citation type="journal article" date="2020" name="Stud. Mycol.">
        <title>101 Dothideomycetes genomes: a test case for predicting lifestyles and emergence of pathogens.</title>
        <authorList>
            <person name="Haridas S."/>
            <person name="Albert R."/>
            <person name="Binder M."/>
            <person name="Bloem J."/>
            <person name="Labutti K."/>
            <person name="Salamov A."/>
            <person name="Andreopoulos B."/>
            <person name="Baker S."/>
            <person name="Barry K."/>
            <person name="Bills G."/>
            <person name="Bluhm B."/>
            <person name="Cannon C."/>
            <person name="Castanera R."/>
            <person name="Culley D."/>
            <person name="Daum C."/>
            <person name="Ezra D."/>
            <person name="Gonzalez J."/>
            <person name="Henrissat B."/>
            <person name="Kuo A."/>
            <person name="Liang C."/>
            <person name="Lipzen A."/>
            <person name="Lutzoni F."/>
            <person name="Magnuson J."/>
            <person name="Mondo S."/>
            <person name="Nolan M."/>
            <person name="Ohm R."/>
            <person name="Pangilinan J."/>
            <person name="Park H.-J."/>
            <person name="Ramirez L."/>
            <person name="Alfaro M."/>
            <person name="Sun H."/>
            <person name="Tritt A."/>
            <person name="Yoshinaga Y."/>
            <person name="Zwiers L.-H."/>
            <person name="Turgeon B."/>
            <person name="Goodwin S."/>
            <person name="Spatafora J."/>
            <person name="Crous P."/>
            <person name="Grigoriev I."/>
        </authorList>
    </citation>
    <scope>NUCLEOTIDE SEQUENCE</scope>
    <source>
        <strain evidence="2">CBS 101060</strain>
    </source>
</reference>
<dbReference type="PANTHER" id="PTHR48100:SF1">
    <property type="entry name" value="HISTIDINE PHOSPHATASE FAMILY PROTEIN-RELATED"/>
    <property type="match status" value="1"/>
</dbReference>
<dbReference type="InterPro" id="IPR013078">
    <property type="entry name" value="His_Pase_superF_clade-1"/>
</dbReference>
<organism evidence="2 3">
    <name type="scientific">Patellaria atrata CBS 101060</name>
    <dbReference type="NCBI Taxonomy" id="1346257"/>
    <lineage>
        <taxon>Eukaryota</taxon>
        <taxon>Fungi</taxon>
        <taxon>Dikarya</taxon>
        <taxon>Ascomycota</taxon>
        <taxon>Pezizomycotina</taxon>
        <taxon>Dothideomycetes</taxon>
        <taxon>Dothideomycetes incertae sedis</taxon>
        <taxon>Patellariales</taxon>
        <taxon>Patellariaceae</taxon>
        <taxon>Patellaria</taxon>
    </lineage>
</organism>
<protein>
    <submittedName>
        <fullName evidence="2">Phosphoglycerate mutase family protein</fullName>
    </submittedName>
</protein>
<dbReference type="PANTHER" id="PTHR48100">
    <property type="entry name" value="BROAD-SPECIFICITY PHOSPHATASE YOR283W-RELATED"/>
    <property type="match status" value="1"/>
</dbReference>
<dbReference type="Pfam" id="PF00300">
    <property type="entry name" value="His_Phos_1"/>
    <property type="match status" value="1"/>
</dbReference>
<dbReference type="SMART" id="SM00855">
    <property type="entry name" value="PGAM"/>
    <property type="match status" value="1"/>
</dbReference>
<dbReference type="EMBL" id="MU006090">
    <property type="protein sequence ID" value="KAF2842096.1"/>
    <property type="molecule type" value="Genomic_DNA"/>
</dbReference>
<dbReference type="GO" id="GO:0005737">
    <property type="term" value="C:cytoplasm"/>
    <property type="evidence" value="ECO:0007669"/>
    <property type="project" value="TreeGrafter"/>
</dbReference>
<dbReference type="InterPro" id="IPR029033">
    <property type="entry name" value="His_PPase_superfam"/>
</dbReference>
<sequence>MSDASSHFTPSSPFHQKYINYTTVTGFFLQDDPATNASAFNYSMLNLGLIERPYDTDDEYDPQHEKTQWQRFEHYVFRLNRQSGRHLQYKVLFMGRHGEGYHNVAESFYGTPAWDCYWSLLDGNGTVEWADARITEKGVAQALVAHAFWKEALANKGIPAPESYYTSPLVRCLETAKLTFSGLKLPSRRPFKPVVKELLREAIGIHTCDRRSSKSWIQENYPDYAIEAGFAEEDPFWLPDLRESNTAQVARLKKLLDDVFTTDDSTWVSFTSHSGAIGSLLKALGHRTFSLQTGGVIPVLVKAETIGCPPPTSSIQPSTTAPTCTVNPTPAPTG</sequence>
<dbReference type="Gene3D" id="3.40.50.1240">
    <property type="entry name" value="Phosphoglycerate mutase-like"/>
    <property type="match status" value="1"/>
</dbReference>
<name>A0A9P4VQN2_9PEZI</name>
<dbReference type="OrthoDB" id="496981at2759"/>
<dbReference type="AlphaFoldDB" id="A0A9P4VQN2"/>
<evidence type="ECO:0000313" key="3">
    <source>
        <dbReference type="Proteomes" id="UP000799429"/>
    </source>
</evidence>
<accession>A0A9P4VQN2</accession>
<dbReference type="SUPFAM" id="SSF53254">
    <property type="entry name" value="Phosphoglycerate mutase-like"/>
    <property type="match status" value="1"/>
</dbReference>
<dbReference type="GO" id="GO:0016791">
    <property type="term" value="F:phosphatase activity"/>
    <property type="evidence" value="ECO:0007669"/>
    <property type="project" value="TreeGrafter"/>
</dbReference>
<proteinExistence type="predicted"/>
<comment type="caution">
    <text evidence="2">The sequence shown here is derived from an EMBL/GenBank/DDBJ whole genome shotgun (WGS) entry which is preliminary data.</text>
</comment>
<gene>
    <name evidence="2" type="ORF">M501DRAFT_927697</name>
</gene>
<feature type="compositionally biased region" description="Low complexity" evidence="1">
    <location>
        <begin position="313"/>
        <end position="323"/>
    </location>
</feature>
<evidence type="ECO:0000256" key="1">
    <source>
        <dbReference type="SAM" id="MobiDB-lite"/>
    </source>
</evidence>
<dbReference type="CDD" id="cd07067">
    <property type="entry name" value="HP_PGM_like"/>
    <property type="match status" value="1"/>
</dbReference>
<dbReference type="Proteomes" id="UP000799429">
    <property type="component" value="Unassembled WGS sequence"/>
</dbReference>
<keyword evidence="3" id="KW-1185">Reference proteome</keyword>
<feature type="region of interest" description="Disordered" evidence="1">
    <location>
        <begin position="311"/>
        <end position="334"/>
    </location>
</feature>
<evidence type="ECO:0000313" key="2">
    <source>
        <dbReference type="EMBL" id="KAF2842096.1"/>
    </source>
</evidence>